<sequence length="126" mass="14722">MNIICFQAKERQTLKHFMPINISLINTYICVLFMPTNTGQSFRLQSISFWRKTAQIIRRAQNRDSVKLTKLCKRKSQILFKPHTLTFIWLAPPLHPPAALPVNRKQRTNAFCHPDLSTFTKLRKGN</sequence>
<evidence type="ECO:0000313" key="1">
    <source>
        <dbReference type="EMBL" id="KHN72291.1"/>
    </source>
</evidence>
<comment type="caution">
    <text evidence="1">The sequence shown here is derived from an EMBL/GenBank/DDBJ whole genome shotgun (WGS) entry which is preliminary data.</text>
</comment>
<gene>
    <name evidence="1" type="ORF">Tcan_00807</name>
</gene>
<dbReference type="AlphaFoldDB" id="A0A0B2UMS6"/>
<dbReference type="EMBL" id="JPKZ01003266">
    <property type="protein sequence ID" value="KHN72291.1"/>
    <property type="molecule type" value="Genomic_DNA"/>
</dbReference>
<keyword evidence="2" id="KW-1185">Reference proteome</keyword>
<accession>A0A0B2UMS6</accession>
<proteinExistence type="predicted"/>
<dbReference type="Proteomes" id="UP000031036">
    <property type="component" value="Unassembled WGS sequence"/>
</dbReference>
<name>A0A0B2UMS6_TOXCA</name>
<reference evidence="1 2" key="1">
    <citation type="submission" date="2014-11" db="EMBL/GenBank/DDBJ databases">
        <title>Genetic blueprint of the zoonotic pathogen Toxocara canis.</title>
        <authorList>
            <person name="Zhu X.-Q."/>
            <person name="Korhonen P.K."/>
            <person name="Cai H."/>
            <person name="Young N.D."/>
            <person name="Nejsum P."/>
            <person name="von Samson-Himmelstjerna G."/>
            <person name="Boag P.R."/>
            <person name="Tan P."/>
            <person name="Li Q."/>
            <person name="Min J."/>
            <person name="Yang Y."/>
            <person name="Wang X."/>
            <person name="Fang X."/>
            <person name="Hall R.S."/>
            <person name="Hofmann A."/>
            <person name="Sternberg P.W."/>
            <person name="Jex A.R."/>
            <person name="Gasser R.B."/>
        </authorList>
    </citation>
    <scope>NUCLEOTIDE SEQUENCE [LARGE SCALE GENOMIC DNA]</scope>
    <source>
        <strain evidence="1">PN_DK_2014</strain>
    </source>
</reference>
<protein>
    <submittedName>
        <fullName evidence="1">Uncharacterized protein</fullName>
    </submittedName>
</protein>
<organism evidence="1 2">
    <name type="scientific">Toxocara canis</name>
    <name type="common">Canine roundworm</name>
    <dbReference type="NCBI Taxonomy" id="6265"/>
    <lineage>
        <taxon>Eukaryota</taxon>
        <taxon>Metazoa</taxon>
        <taxon>Ecdysozoa</taxon>
        <taxon>Nematoda</taxon>
        <taxon>Chromadorea</taxon>
        <taxon>Rhabditida</taxon>
        <taxon>Spirurina</taxon>
        <taxon>Ascaridomorpha</taxon>
        <taxon>Ascaridoidea</taxon>
        <taxon>Toxocaridae</taxon>
        <taxon>Toxocara</taxon>
    </lineage>
</organism>
<feature type="non-terminal residue" evidence="1">
    <location>
        <position position="126"/>
    </location>
</feature>
<evidence type="ECO:0000313" key="2">
    <source>
        <dbReference type="Proteomes" id="UP000031036"/>
    </source>
</evidence>